<keyword evidence="2" id="KW-0282">Flagellum</keyword>
<comment type="caution">
    <text evidence="2">The sequence shown here is derived from an EMBL/GenBank/DDBJ whole genome shotgun (WGS) entry which is preliminary data.</text>
</comment>
<evidence type="ECO:0000313" key="2">
    <source>
        <dbReference type="EMBL" id="TQF10768.1"/>
    </source>
</evidence>
<dbReference type="InterPro" id="IPR031869">
    <property type="entry name" value="YscO-like"/>
</dbReference>
<gene>
    <name evidence="2" type="ORF">FJV41_37830</name>
</gene>
<dbReference type="InterPro" id="IPR053716">
    <property type="entry name" value="Flag_assembly_chemotaxis_eff"/>
</dbReference>
<protein>
    <submittedName>
        <fullName evidence="2">Flagellar assembly protein FliH</fullName>
    </submittedName>
</protein>
<accession>A0A540WP19</accession>
<dbReference type="Proteomes" id="UP000315369">
    <property type="component" value="Unassembled WGS sequence"/>
</dbReference>
<dbReference type="OrthoDB" id="5515592at2"/>
<feature type="coiled-coil region" evidence="1">
    <location>
        <begin position="17"/>
        <end position="62"/>
    </location>
</feature>
<keyword evidence="1" id="KW-0175">Coiled coil</keyword>
<feature type="coiled-coil region" evidence="1">
    <location>
        <begin position="94"/>
        <end position="149"/>
    </location>
</feature>
<dbReference type="AlphaFoldDB" id="A0A540WP19"/>
<dbReference type="Pfam" id="PF16789">
    <property type="entry name" value="YscO-like"/>
    <property type="match status" value="1"/>
</dbReference>
<evidence type="ECO:0000256" key="1">
    <source>
        <dbReference type="SAM" id="Coils"/>
    </source>
</evidence>
<name>A0A540WP19_9BACT</name>
<dbReference type="EMBL" id="VIFM01000231">
    <property type="protein sequence ID" value="TQF10768.1"/>
    <property type="molecule type" value="Genomic_DNA"/>
</dbReference>
<evidence type="ECO:0000313" key="3">
    <source>
        <dbReference type="Proteomes" id="UP000315369"/>
    </source>
</evidence>
<keyword evidence="2" id="KW-0966">Cell projection</keyword>
<dbReference type="RefSeq" id="WP_141647478.1">
    <property type="nucleotide sequence ID" value="NZ_VIFM01000231.1"/>
</dbReference>
<organism evidence="2 3">
    <name type="scientific">Myxococcus llanfairpwllgwyngyllgogerychwyrndrobwllllantysiliogogogochensis</name>
    <dbReference type="NCBI Taxonomy" id="2590453"/>
    <lineage>
        <taxon>Bacteria</taxon>
        <taxon>Pseudomonadati</taxon>
        <taxon>Myxococcota</taxon>
        <taxon>Myxococcia</taxon>
        <taxon>Myxococcales</taxon>
        <taxon>Cystobacterineae</taxon>
        <taxon>Myxococcaceae</taxon>
        <taxon>Myxococcus</taxon>
    </lineage>
</organism>
<sequence length="162" mass="19300">MPPYRLQTLLDMRTRAKEEAEQAFSDAIKALEREKVELQRLIDELERRKRERKEKVAAYLKEVMAKGAGINGMNMMGRFEERLKDEEAQVALEVERQREAVKVAERLVEQRRREMAEAAKELKAIEKHKETWQKQVKHERQQREELSQEEIGNALFLARQRK</sequence>
<proteinExistence type="predicted"/>
<reference evidence="2 3" key="1">
    <citation type="submission" date="2019-06" db="EMBL/GenBank/DDBJ databases">
        <authorList>
            <person name="Livingstone P."/>
            <person name="Whitworth D."/>
        </authorList>
    </citation>
    <scope>NUCLEOTIDE SEQUENCE [LARGE SCALE GENOMIC DNA]</scope>
    <source>
        <strain evidence="2 3">AM401</strain>
    </source>
</reference>
<keyword evidence="2" id="KW-0969">Cilium</keyword>
<dbReference type="Gene3D" id="1.10.287.1700">
    <property type="match status" value="1"/>
</dbReference>
<keyword evidence="3" id="KW-1185">Reference proteome</keyword>